<dbReference type="AlphaFoldDB" id="A0A949TU49"/>
<evidence type="ECO:0000313" key="3">
    <source>
        <dbReference type="Proteomes" id="UP000694308"/>
    </source>
</evidence>
<dbReference type="EMBL" id="JAEEGC010000184">
    <property type="protein sequence ID" value="MBV7276527.1"/>
    <property type="molecule type" value="Genomic_DNA"/>
</dbReference>
<keyword evidence="3" id="KW-1185">Reference proteome</keyword>
<reference evidence="2" key="1">
    <citation type="submission" date="2020-12" db="EMBL/GenBank/DDBJ databases">
        <title>Clostridium thailandense sp. nov., a novel acetogenic bacterium isolated from peat land soil in Thailand.</title>
        <authorList>
            <person name="Chaikitkaew S."/>
            <person name="Birkeland N.K."/>
        </authorList>
    </citation>
    <scope>NUCLEOTIDE SEQUENCE</scope>
    <source>
        <strain evidence="2">PL3</strain>
    </source>
</reference>
<sequence length="159" mass="16131">TGATGATGDTGATGATGDTGATGATGAPALSFNNAAGPISVYPPLNTEVTVASVTLSVTAGQNLKIDYALAINFIVTANWSVAYEVRLYRDGTLINTRQNNRLGTAAGNQRLPISSTYVDTVPTTSAASTYSIRVIVTTAVNVTSAATGNNINLNIISF</sequence>
<organism evidence="2 3">
    <name type="scientific">Clostridium thailandense</name>
    <dbReference type="NCBI Taxonomy" id="2794346"/>
    <lineage>
        <taxon>Bacteria</taxon>
        <taxon>Bacillati</taxon>
        <taxon>Bacillota</taxon>
        <taxon>Clostridia</taxon>
        <taxon>Eubacteriales</taxon>
        <taxon>Clostridiaceae</taxon>
        <taxon>Clostridium</taxon>
    </lineage>
</organism>
<comment type="caution">
    <text evidence="2">The sequence shown here is derived from an EMBL/GenBank/DDBJ whole genome shotgun (WGS) entry which is preliminary data.</text>
</comment>
<gene>
    <name evidence="2" type="ORF">I6U48_27005</name>
</gene>
<keyword evidence="2" id="KW-0176">Collagen</keyword>
<protein>
    <submittedName>
        <fullName evidence="2">Collagen-like protein</fullName>
    </submittedName>
</protein>
<evidence type="ECO:0000313" key="2">
    <source>
        <dbReference type="EMBL" id="MBV7276527.1"/>
    </source>
</evidence>
<evidence type="ECO:0000256" key="1">
    <source>
        <dbReference type="SAM" id="MobiDB-lite"/>
    </source>
</evidence>
<dbReference type="Proteomes" id="UP000694308">
    <property type="component" value="Unassembled WGS sequence"/>
</dbReference>
<accession>A0A949TU49</accession>
<feature type="region of interest" description="Disordered" evidence="1">
    <location>
        <begin position="1"/>
        <end position="20"/>
    </location>
</feature>
<name>A0A949TU49_9CLOT</name>
<feature type="non-terminal residue" evidence="2">
    <location>
        <position position="1"/>
    </location>
</feature>
<proteinExistence type="predicted"/>